<feature type="domain" description="Fibronectin type-III" evidence="3">
    <location>
        <begin position="118"/>
        <end position="219"/>
    </location>
</feature>
<evidence type="ECO:0000313" key="4">
    <source>
        <dbReference type="Ensembl" id="ENSCVAP00000008468.1"/>
    </source>
</evidence>
<feature type="transmembrane region" description="Helical" evidence="1">
    <location>
        <begin position="224"/>
        <end position="246"/>
    </location>
</feature>
<keyword evidence="5" id="KW-1185">Reference proteome</keyword>
<dbReference type="Gene3D" id="2.60.40.10">
    <property type="entry name" value="Immunoglobulins"/>
    <property type="match status" value="1"/>
</dbReference>
<dbReference type="InterPro" id="IPR013783">
    <property type="entry name" value="Ig-like_fold"/>
</dbReference>
<dbReference type="RefSeq" id="XP_015247159.1">
    <property type="nucleotide sequence ID" value="XM_015391673.1"/>
</dbReference>
<dbReference type="GO" id="GO:0004896">
    <property type="term" value="F:cytokine receptor activity"/>
    <property type="evidence" value="ECO:0007669"/>
    <property type="project" value="TreeGrafter"/>
</dbReference>
<keyword evidence="1" id="KW-0812">Transmembrane</keyword>
<keyword evidence="1" id="KW-0472">Membrane</keyword>
<dbReference type="PROSITE" id="PS50853">
    <property type="entry name" value="FN3"/>
    <property type="match status" value="1"/>
</dbReference>
<dbReference type="GO" id="GO:0005886">
    <property type="term" value="C:plasma membrane"/>
    <property type="evidence" value="ECO:0007669"/>
    <property type="project" value="TreeGrafter"/>
</dbReference>
<feature type="signal peptide" evidence="2">
    <location>
        <begin position="1"/>
        <end position="20"/>
    </location>
</feature>
<feature type="chain" id="PRO_5018736352" evidence="2">
    <location>
        <begin position="21"/>
        <end position="318"/>
    </location>
</feature>
<dbReference type="KEGG" id="cvg:107095538"/>
<evidence type="ECO:0000259" key="3">
    <source>
        <dbReference type="PROSITE" id="PS50853"/>
    </source>
</evidence>
<name>A0A3Q2CSB6_CYPVA</name>
<dbReference type="AlphaFoldDB" id="A0A3Q2CSB6"/>
<dbReference type="OMA" id="QWDSPAF"/>
<dbReference type="PANTHER" id="PTHR20859:SF46">
    <property type="entry name" value="INTERFERON GAMMA RECEPTOR 2"/>
    <property type="match status" value="1"/>
</dbReference>
<evidence type="ECO:0000256" key="1">
    <source>
        <dbReference type="SAM" id="Phobius"/>
    </source>
</evidence>
<proteinExistence type="predicted"/>
<sequence>MSAALLVLLLMVCALNAVESGNLSSPTNVRLSSRNLNLILTWDPPAGAPSGLLYTTKTLSKIKNYTQGCENIATHLCNLTSFEYSVYGSYKGQVRAMLGAETSDWVESNWITLDKDTIIGPPTVSLIPIGQTLEVSIKDPDFHLSSLREVFNFPTYYITYWKKDQKEEPKHISNSEQNREVLGDLDPLTEYCVQVHIRTLKKMNHSEPSDVICEKTGPKEQPQWIPALSVFICMLVILVLILLTVLKWKRISQFLWPKVSLPQHLKESLLATSNSSVSLAVQPTETIDPVSVVMLEEGSPLVLTKTGQQPNGAVETGR</sequence>
<keyword evidence="1" id="KW-1133">Transmembrane helix</keyword>
<dbReference type="InterPro" id="IPR050650">
    <property type="entry name" value="Type-II_Cytokine-TF_Rcpt"/>
</dbReference>
<dbReference type="PANTHER" id="PTHR20859">
    <property type="entry name" value="INTERFERON/INTERLEUKIN RECEPTOR"/>
    <property type="match status" value="1"/>
</dbReference>
<dbReference type="Ensembl" id="ENSCVAT00000001577.1">
    <property type="protein sequence ID" value="ENSCVAP00000008468.1"/>
    <property type="gene ID" value="ENSCVAG00000010270.1"/>
</dbReference>
<accession>A0A3Q2CSB6</accession>
<keyword evidence="2" id="KW-0732">Signal</keyword>
<dbReference type="STRING" id="28743.ENSCVAP00000008468"/>
<dbReference type="OrthoDB" id="8724082at2759"/>
<dbReference type="GeneID" id="107095538"/>
<organism evidence="4 5">
    <name type="scientific">Cyprinodon variegatus</name>
    <name type="common">Sheepshead minnow</name>
    <dbReference type="NCBI Taxonomy" id="28743"/>
    <lineage>
        <taxon>Eukaryota</taxon>
        <taxon>Metazoa</taxon>
        <taxon>Chordata</taxon>
        <taxon>Craniata</taxon>
        <taxon>Vertebrata</taxon>
        <taxon>Euteleostomi</taxon>
        <taxon>Actinopterygii</taxon>
        <taxon>Neopterygii</taxon>
        <taxon>Teleostei</taxon>
        <taxon>Neoteleostei</taxon>
        <taxon>Acanthomorphata</taxon>
        <taxon>Ovalentaria</taxon>
        <taxon>Atherinomorphae</taxon>
        <taxon>Cyprinodontiformes</taxon>
        <taxon>Cyprinodontidae</taxon>
        <taxon>Cyprinodon</taxon>
    </lineage>
</organism>
<dbReference type="GeneTree" id="ENSGT00940000158231"/>
<dbReference type="Proteomes" id="UP000265020">
    <property type="component" value="Unassembled WGS sequence"/>
</dbReference>
<dbReference type="InterPro" id="IPR003961">
    <property type="entry name" value="FN3_dom"/>
</dbReference>
<protein>
    <submittedName>
        <fullName evidence="4">Interleukin-10 receptor subunit beta-like</fullName>
    </submittedName>
</protein>
<dbReference type="Pfam" id="PF01108">
    <property type="entry name" value="Tissue_fac"/>
    <property type="match status" value="1"/>
</dbReference>
<dbReference type="InterPro" id="IPR015373">
    <property type="entry name" value="Interferon/interleukin_rcp_dom"/>
</dbReference>
<evidence type="ECO:0000256" key="2">
    <source>
        <dbReference type="SAM" id="SignalP"/>
    </source>
</evidence>
<reference evidence="4" key="2">
    <citation type="submission" date="2025-09" db="UniProtKB">
        <authorList>
            <consortium name="Ensembl"/>
        </authorList>
    </citation>
    <scope>IDENTIFICATION</scope>
</reference>
<dbReference type="Pfam" id="PF09294">
    <property type="entry name" value="Interfer-bind"/>
    <property type="match status" value="1"/>
</dbReference>
<dbReference type="SUPFAM" id="SSF49265">
    <property type="entry name" value="Fibronectin type III"/>
    <property type="match status" value="2"/>
</dbReference>
<dbReference type="InterPro" id="IPR036116">
    <property type="entry name" value="FN3_sf"/>
</dbReference>
<reference evidence="4" key="1">
    <citation type="submission" date="2025-08" db="UniProtKB">
        <authorList>
            <consortium name="Ensembl"/>
        </authorList>
    </citation>
    <scope>IDENTIFICATION</scope>
</reference>
<evidence type="ECO:0000313" key="5">
    <source>
        <dbReference type="Proteomes" id="UP000265020"/>
    </source>
</evidence>